<evidence type="ECO:0000256" key="7">
    <source>
        <dbReference type="ARBA" id="ARBA00023264"/>
    </source>
</evidence>
<evidence type="ECO:0000256" key="6">
    <source>
        <dbReference type="ARBA" id="ARBA00023209"/>
    </source>
</evidence>
<keyword evidence="4 10" id="KW-0808">Transferase</keyword>
<dbReference type="SUPFAM" id="SSF53659">
    <property type="entry name" value="Isocitrate/Isopropylmalate dehydrogenase-like"/>
    <property type="match status" value="1"/>
</dbReference>
<dbReference type="PATRIC" id="fig|1229831.3.peg.585"/>
<dbReference type="GO" id="GO:0006633">
    <property type="term" value="P:fatty acid biosynthetic process"/>
    <property type="evidence" value="ECO:0007669"/>
    <property type="project" value="UniProtKB-UniRule"/>
</dbReference>
<evidence type="ECO:0000313" key="12">
    <source>
        <dbReference type="Proteomes" id="UP000019433"/>
    </source>
</evidence>
<keyword evidence="3 10" id="KW-0444">Lipid biosynthesis</keyword>
<keyword evidence="7 10" id="KW-1208">Phospholipid metabolism</keyword>
<dbReference type="PANTHER" id="PTHR30100">
    <property type="entry name" value="FATTY ACID/PHOSPHOLIPID SYNTHESIS PROTEIN PLSX"/>
    <property type="match status" value="1"/>
</dbReference>
<evidence type="ECO:0000256" key="3">
    <source>
        <dbReference type="ARBA" id="ARBA00022516"/>
    </source>
</evidence>
<name>W8JRF5_9CHLA</name>
<dbReference type="STRING" id="1229831.M832_05750"/>
<dbReference type="Pfam" id="PF02504">
    <property type="entry name" value="FA_synthesis"/>
    <property type="match status" value="1"/>
</dbReference>
<dbReference type="GO" id="GO:0008654">
    <property type="term" value="P:phospholipid biosynthetic process"/>
    <property type="evidence" value="ECO:0007669"/>
    <property type="project" value="UniProtKB-KW"/>
</dbReference>
<evidence type="ECO:0000256" key="9">
    <source>
        <dbReference type="ARBA" id="ARBA00046608"/>
    </source>
</evidence>
<keyword evidence="2 10" id="KW-0963">Cytoplasm</keyword>
<accession>W8JRF5</accession>
<comment type="subunit">
    <text evidence="9 10">Homodimer. Probably interacts with PlsY.</text>
</comment>
<dbReference type="EC" id="2.3.1.274" evidence="8 10"/>
<dbReference type="eggNOG" id="COG0416">
    <property type="taxonomic scope" value="Bacteria"/>
</dbReference>
<evidence type="ECO:0000256" key="5">
    <source>
        <dbReference type="ARBA" id="ARBA00023098"/>
    </source>
</evidence>
<comment type="similarity">
    <text evidence="10">Belongs to the PlsX family.</text>
</comment>
<dbReference type="AlphaFoldDB" id="W8JRF5"/>
<comment type="catalytic activity">
    <reaction evidence="1 10">
        <text>a fatty acyl-[ACP] + phosphate = an acyl phosphate + holo-[ACP]</text>
        <dbReference type="Rhea" id="RHEA:42292"/>
        <dbReference type="Rhea" id="RHEA-COMP:9685"/>
        <dbReference type="Rhea" id="RHEA-COMP:14125"/>
        <dbReference type="ChEBI" id="CHEBI:43474"/>
        <dbReference type="ChEBI" id="CHEBI:59918"/>
        <dbReference type="ChEBI" id="CHEBI:64479"/>
        <dbReference type="ChEBI" id="CHEBI:138651"/>
        <dbReference type="EC" id="2.3.1.274"/>
    </reaction>
</comment>
<reference evidence="11 12" key="1">
    <citation type="journal article" date="2014" name="Syst. Appl. Microbiol.">
        <title>Evidence for the existence of two new members of the family Chlamydiaceae and proposal of Chlamydia avium sp. nov. and Chlamydia gallinacea sp. nov.</title>
        <authorList>
            <person name="Sachse K."/>
            <person name="Laroucau K."/>
            <person name="Riege K."/>
            <person name="Wehner S."/>
            <person name="Dilcher M."/>
            <person name="Creasy H.H."/>
            <person name="Weidmann M."/>
            <person name="Myers G."/>
            <person name="Vorimore F."/>
            <person name="Vicari N."/>
            <person name="Magnino S."/>
            <person name="Liebler-Tenorio E."/>
            <person name="Ruettger A."/>
            <person name="Bavoil P.M."/>
            <person name="Hufert F.T."/>
            <person name="Rossello-Mora R."/>
            <person name="Marz M."/>
        </authorList>
    </citation>
    <scope>NUCLEOTIDE SEQUENCE [LARGE SCALE GENOMIC DNA]</scope>
    <source>
        <strain evidence="11 12">10DC88</strain>
    </source>
</reference>
<dbReference type="EMBL" id="CP006571">
    <property type="protein sequence ID" value="AHK63438.1"/>
    <property type="molecule type" value="Genomic_DNA"/>
</dbReference>
<dbReference type="Proteomes" id="UP000019433">
    <property type="component" value="Chromosome"/>
</dbReference>
<proteinExistence type="inferred from homology"/>
<evidence type="ECO:0000313" key="11">
    <source>
        <dbReference type="EMBL" id="AHK63438.1"/>
    </source>
</evidence>
<dbReference type="HAMAP" id="MF_00019">
    <property type="entry name" value="PlsX"/>
    <property type="match status" value="1"/>
</dbReference>
<keyword evidence="6 10" id="KW-0594">Phospholipid biosynthesis</keyword>
<dbReference type="PIRSF" id="PIRSF002465">
    <property type="entry name" value="Phsphlp_syn_PlsX"/>
    <property type="match status" value="1"/>
</dbReference>
<protein>
    <recommendedName>
        <fullName evidence="8 10">Phosphate acyltransferase</fullName>
        <ecNumber evidence="8 10">2.3.1.274</ecNumber>
    </recommendedName>
    <alternativeName>
        <fullName evidence="10">Acyl-ACP phosphotransacylase</fullName>
    </alternativeName>
    <alternativeName>
        <fullName evidence="10">Acyl-[acyl-carrier-protein]--phosphate acyltransferase</fullName>
    </alternativeName>
    <alternativeName>
        <fullName evidence="10">Phosphate-acyl-ACP acyltransferase</fullName>
    </alternativeName>
</protein>
<comment type="function">
    <text evidence="10">Catalyzes the reversible formation of acyl-phosphate (acyl-PO(4)) from acyl-[acyl-carrier-protein] (acyl-ACP). This enzyme utilizes acyl-ACP as fatty acyl donor, but not acyl-CoA.</text>
</comment>
<dbReference type="UniPathway" id="UPA00085"/>
<evidence type="ECO:0000256" key="10">
    <source>
        <dbReference type="HAMAP-Rule" id="MF_00019"/>
    </source>
</evidence>
<evidence type="ECO:0000256" key="8">
    <source>
        <dbReference type="ARBA" id="ARBA00024069"/>
    </source>
</evidence>
<organism evidence="11 12">
    <name type="scientific">Chlamydia avium 10DC88</name>
    <dbReference type="NCBI Taxonomy" id="1229831"/>
    <lineage>
        <taxon>Bacteria</taxon>
        <taxon>Pseudomonadati</taxon>
        <taxon>Chlamydiota</taxon>
        <taxon>Chlamydiia</taxon>
        <taxon>Chlamydiales</taxon>
        <taxon>Chlamydiaceae</taxon>
        <taxon>Chlamydia/Chlamydophila group</taxon>
        <taxon>Chlamydia</taxon>
    </lineage>
</organism>
<evidence type="ECO:0000256" key="1">
    <source>
        <dbReference type="ARBA" id="ARBA00001232"/>
    </source>
</evidence>
<dbReference type="KEGG" id="cav:M832_05750"/>
<dbReference type="GO" id="GO:0043811">
    <property type="term" value="F:phosphate:acyl-[acyl carrier protein] acyltransferase activity"/>
    <property type="evidence" value="ECO:0007669"/>
    <property type="project" value="UniProtKB-UniRule"/>
</dbReference>
<dbReference type="NCBIfam" id="NF010420">
    <property type="entry name" value="PRK13846.1"/>
    <property type="match status" value="1"/>
</dbReference>
<dbReference type="PANTHER" id="PTHR30100:SF1">
    <property type="entry name" value="PHOSPHATE ACYLTRANSFERASE"/>
    <property type="match status" value="1"/>
</dbReference>
<dbReference type="Gene3D" id="3.40.718.10">
    <property type="entry name" value="Isopropylmalate Dehydrogenase"/>
    <property type="match status" value="1"/>
</dbReference>
<dbReference type="GO" id="GO:0005737">
    <property type="term" value="C:cytoplasm"/>
    <property type="evidence" value="ECO:0007669"/>
    <property type="project" value="UniProtKB-SubCell"/>
</dbReference>
<keyword evidence="5 10" id="KW-0443">Lipid metabolism</keyword>
<dbReference type="HOGENOM" id="CLU_039379_1_0_0"/>
<evidence type="ECO:0000256" key="2">
    <source>
        <dbReference type="ARBA" id="ARBA00022490"/>
    </source>
</evidence>
<comment type="subcellular location">
    <subcellularLocation>
        <location evidence="10">Cytoplasm</location>
    </subcellularLocation>
    <text evidence="10">Associated with the membrane possibly through PlsY.</text>
</comment>
<comment type="pathway">
    <text evidence="10">Lipid metabolism; phospholipid metabolism.</text>
</comment>
<gene>
    <name evidence="10 11" type="primary">plsX</name>
    <name evidence="11" type="ORF">M832_05750</name>
</gene>
<evidence type="ECO:0000256" key="4">
    <source>
        <dbReference type="ARBA" id="ARBA00022679"/>
    </source>
</evidence>
<keyword evidence="11" id="KW-0012">Acyltransferase</keyword>
<dbReference type="InterPro" id="IPR003664">
    <property type="entry name" value="FA_synthesis"/>
</dbReference>
<sequence>MCCMKVCIGIDLMGGDHSPFVIWEELINVLKSRDSKTQIAFTAFATEEVREQILSRGIGKNYPEIIVANDFITMDDSPLTAIRKKFSSMALGLDYLKSDKIDGFISTGNTAALITLSRRKIPIFPNVRRPALLVRVPTMRGCAVILDVGANVSVNPEEMVGFARMGLAYRQCLGKVEFPTIGLLNIGSEERKGTEAHRQTFRVLRETFGESFLGNVESGDVFSGRIDIVVADGFTGNIFLKTAEGVFDFLRQILGDKLETDVKQQLDYTIYPGSMVCGLSKLVIKCHGKASGQSLFNGISGSIDLAQARVCQRILSSLS</sequence>
<dbReference type="InterPro" id="IPR012281">
    <property type="entry name" value="Phospholipid_synth_PlsX-like"/>
</dbReference>